<protein>
    <submittedName>
        <fullName evidence="10">Glycosyl transferase family 2</fullName>
    </submittedName>
</protein>
<keyword evidence="5" id="KW-0448">Lipopolysaccharide biosynthesis</keyword>
<evidence type="ECO:0000259" key="9">
    <source>
        <dbReference type="Pfam" id="PF00535"/>
    </source>
</evidence>
<accession>F9U987</accession>
<keyword evidence="6 8" id="KW-1133">Transmembrane helix</keyword>
<dbReference type="InterPro" id="IPR001173">
    <property type="entry name" value="Glyco_trans_2-like"/>
</dbReference>
<reference evidence="10 11" key="1">
    <citation type="submission" date="2011-06" db="EMBL/GenBank/DDBJ databases">
        <title>The draft genome of Thiocapsa marina 5811.</title>
        <authorList>
            <consortium name="US DOE Joint Genome Institute (JGI-PGF)"/>
            <person name="Lucas S."/>
            <person name="Han J."/>
            <person name="Cheng J.-F."/>
            <person name="Goodwin L."/>
            <person name="Pitluck S."/>
            <person name="Peters L."/>
            <person name="Land M.L."/>
            <person name="Hauser L."/>
            <person name="Vogl K."/>
            <person name="Liu Z."/>
            <person name="Imhoff J."/>
            <person name="Thiel V."/>
            <person name="Frigaard N.-U."/>
            <person name="Bryant D."/>
            <person name="Woyke T.J."/>
        </authorList>
    </citation>
    <scope>NUCLEOTIDE SEQUENCE [LARGE SCALE GENOMIC DNA]</scope>
    <source>
        <strain evidence="10 11">5811</strain>
    </source>
</reference>
<gene>
    <name evidence="10" type="ORF">ThimaDRAFT_1489</name>
</gene>
<evidence type="ECO:0000256" key="7">
    <source>
        <dbReference type="ARBA" id="ARBA00023136"/>
    </source>
</evidence>
<dbReference type="AlphaFoldDB" id="F9U987"/>
<evidence type="ECO:0000256" key="6">
    <source>
        <dbReference type="ARBA" id="ARBA00022989"/>
    </source>
</evidence>
<dbReference type="Gene3D" id="3.90.550.10">
    <property type="entry name" value="Spore Coat Polysaccharide Biosynthesis Protein SpsA, Chain A"/>
    <property type="match status" value="1"/>
</dbReference>
<feature type="domain" description="Glycosyltransferase 2-like" evidence="9">
    <location>
        <begin position="3"/>
        <end position="124"/>
    </location>
</feature>
<keyword evidence="4 8" id="KW-0812">Transmembrane</keyword>
<dbReference type="InterPro" id="IPR050256">
    <property type="entry name" value="Glycosyltransferase_2"/>
</dbReference>
<evidence type="ECO:0000313" key="11">
    <source>
        <dbReference type="Proteomes" id="UP000005459"/>
    </source>
</evidence>
<evidence type="ECO:0000256" key="3">
    <source>
        <dbReference type="ARBA" id="ARBA00022679"/>
    </source>
</evidence>
<dbReference type="RefSeq" id="WP_007192366.1">
    <property type="nucleotide sequence ID" value="NZ_AFWV01000004.1"/>
</dbReference>
<keyword evidence="1" id="KW-1003">Cell membrane</keyword>
<evidence type="ECO:0000313" key="10">
    <source>
        <dbReference type="EMBL" id="EGV19345.1"/>
    </source>
</evidence>
<proteinExistence type="predicted"/>
<dbReference type="GO" id="GO:0005886">
    <property type="term" value="C:plasma membrane"/>
    <property type="evidence" value="ECO:0007669"/>
    <property type="project" value="TreeGrafter"/>
</dbReference>
<evidence type="ECO:0000256" key="4">
    <source>
        <dbReference type="ARBA" id="ARBA00022692"/>
    </source>
</evidence>
<keyword evidence="3 10" id="KW-0808">Transferase</keyword>
<dbReference type="STRING" id="768671.ThimaDRAFT_1489"/>
<dbReference type="PANTHER" id="PTHR48090:SF3">
    <property type="entry name" value="UNDECAPRENYL-PHOSPHATE 4-DEOXY-4-FORMAMIDO-L-ARABINOSE TRANSFERASE"/>
    <property type="match status" value="1"/>
</dbReference>
<dbReference type="Pfam" id="PF00535">
    <property type="entry name" value="Glycos_transf_2"/>
    <property type="match status" value="1"/>
</dbReference>
<evidence type="ECO:0000256" key="8">
    <source>
        <dbReference type="SAM" id="Phobius"/>
    </source>
</evidence>
<sequence length="308" mass="34050">MISFVVPVYRSAESLAELYHRLLAEFGSTAAGFELIFVEDCGGDRSWHVIQQLAARDARVRGFQMSRNYGQHNALLCGIRAAEGDVVVTLDDDLQHPPEEIPKLLAKLDEGYDVVYGPPEQEQHGLLRDLASQITKLALEGAMGAANARHASALRAFRTRLRDAFADYSSPTVNIDVLLTWATTSFTTVRVRHEARKFGQSGYTPRKLVRHALNMMTGFSTRPLQLASLMGFAFALFGLVILGYVLIRWLLQGSAVPGFAFLASIITVFSGAQLLALGIIGEYLARMHFRTMDRPPYVVREKTGESSS</sequence>
<dbReference type="GO" id="GO:0009103">
    <property type="term" value="P:lipopolysaccharide biosynthetic process"/>
    <property type="evidence" value="ECO:0007669"/>
    <property type="project" value="UniProtKB-KW"/>
</dbReference>
<keyword evidence="7 8" id="KW-0472">Membrane</keyword>
<evidence type="ECO:0000256" key="5">
    <source>
        <dbReference type="ARBA" id="ARBA00022985"/>
    </source>
</evidence>
<dbReference type="eggNOG" id="COG0463">
    <property type="taxonomic scope" value="Bacteria"/>
</dbReference>
<organism evidence="10 11">
    <name type="scientific">Thiocapsa marina 5811</name>
    <dbReference type="NCBI Taxonomy" id="768671"/>
    <lineage>
        <taxon>Bacteria</taxon>
        <taxon>Pseudomonadati</taxon>
        <taxon>Pseudomonadota</taxon>
        <taxon>Gammaproteobacteria</taxon>
        <taxon>Chromatiales</taxon>
        <taxon>Chromatiaceae</taxon>
        <taxon>Thiocapsa</taxon>
    </lineage>
</organism>
<evidence type="ECO:0000256" key="1">
    <source>
        <dbReference type="ARBA" id="ARBA00022475"/>
    </source>
</evidence>
<dbReference type="SUPFAM" id="SSF53448">
    <property type="entry name" value="Nucleotide-diphospho-sugar transferases"/>
    <property type="match status" value="1"/>
</dbReference>
<feature type="transmembrane region" description="Helical" evidence="8">
    <location>
        <begin position="259"/>
        <end position="285"/>
    </location>
</feature>
<keyword evidence="11" id="KW-1185">Reference proteome</keyword>
<dbReference type="PANTHER" id="PTHR48090">
    <property type="entry name" value="UNDECAPRENYL-PHOSPHATE 4-DEOXY-4-FORMAMIDO-L-ARABINOSE TRANSFERASE-RELATED"/>
    <property type="match status" value="1"/>
</dbReference>
<dbReference type="Proteomes" id="UP000005459">
    <property type="component" value="Unassembled WGS sequence"/>
</dbReference>
<evidence type="ECO:0000256" key="2">
    <source>
        <dbReference type="ARBA" id="ARBA00022676"/>
    </source>
</evidence>
<feature type="transmembrane region" description="Helical" evidence="8">
    <location>
        <begin position="226"/>
        <end position="247"/>
    </location>
</feature>
<dbReference type="EMBL" id="AFWV01000004">
    <property type="protein sequence ID" value="EGV19345.1"/>
    <property type="molecule type" value="Genomic_DNA"/>
</dbReference>
<dbReference type="GO" id="GO:0099621">
    <property type="term" value="F:undecaprenyl-phosphate 4-deoxy-4-formamido-L-arabinose transferase activity"/>
    <property type="evidence" value="ECO:0007669"/>
    <property type="project" value="TreeGrafter"/>
</dbReference>
<dbReference type="PATRIC" id="fig|768671.3.peg.1595"/>
<dbReference type="InterPro" id="IPR029044">
    <property type="entry name" value="Nucleotide-diphossugar_trans"/>
</dbReference>
<dbReference type="OrthoDB" id="9811884at2"/>
<keyword evidence="2" id="KW-0328">Glycosyltransferase</keyword>
<dbReference type="CDD" id="cd04187">
    <property type="entry name" value="DPM1_like_bac"/>
    <property type="match status" value="1"/>
</dbReference>
<name>F9U987_9GAMM</name>